<proteinExistence type="predicted"/>
<keyword evidence="3" id="KW-0804">Transcription</keyword>
<accession>R8B112</accession>
<reference evidence="5 6" key="1">
    <citation type="journal article" date="2013" name="Genome Announc.">
        <title>Draft Genome Sequence of the Moderately Halophilic Bacterium Marinobacter lipolyticus Strain SM19.</title>
        <authorList>
            <person name="Papke R.T."/>
            <person name="de la Haba R.R."/>
            <person name="Infante-Dominguez C."/>
            <person name="Perez D."/>
            <person name="Sanchez-Porro C."/>
            <person name="Lapierre P."/>
            <person name="Ventosa A."/>
        </authorList>
    </citation>
    <scope>NUCLEOTIDE SEQUENCE [LARGE SCALE GENOMIC DNA]</scope>
    <source>
        <strain evidence="5 6">SM19</strain>
    </source>
</reference>
<name>R8B112_9GAMM</name>
<evidence type="ECO:0000313" key="5">
    <source>
        <dbReference type="EMBL" id="EON92270.1"/>
    </source>
</evidence>
<dbReference type="GO" id="GO:0000976">
    <property type="term" value="F:transcription cis-regulatory region binding"/>
    <property type="evidence" value="ECO:0007669"/>
    <property type="project" value="TreeGrafter"/>
</dbReference>
<dbReference type="PROSITE" id="PS01124">
    <property type="entry name" value="HTH_ARAC_FAMILY_2"/>
    <property type="match status" value="1"/>
</dbReference>
<evidence type="ECO:0000259" key="4">
    <source>
        <dbReference type="PROSITE" id="PS01124"/>
    </source>
</evidence>
<dbReference type="AlphaFoldDB" id="R8B112"/>
<dbReference type="Gene3D" id="1.10.10.60">
    <property type="entry name" value="Homeodomain-like"/>
    <property type="match status" value="1"/>
</dbReference>
<dbReference type="STRING" id="1318628.MARLIPOL_11626"/>
<dbReference type="SUPFAM" id="SSF46689">
    <property type="entry name" value="Homeodomain-like"/>
    <property type="match status" value="1"/>
</dbReference>
<keyword evidence="6" id="KW-1185">Reference proteome</keyword>
<dbReference type="GO" id="GO:0003700">
    <property type="term" value="F:DNA-binding transcription factor activity"/>
    <property type="evidence" value="ECO:0007669"/>
    <property type="project" value="InterPro"/>
</dbReference>
<dbReference type="InterPro" id="IPR009057">
    <property type="entry name" value="Homeodomain-like_sf"/>
</dbReference>
<evidence type="ECO:0000256" key="3">
    <source>
        <dbReference type="ARBA" id="ARBA00023163"/>
    </source>
</evidence>
<organism evidence="5 6">
    <name type="scientific">Marinobacter lipolyticus SM19</name>
    <dbReference type="NCBI Taxonomy" id="1318628"/>
    <lineage>
        <taxon>Bacteria</taxon>
        <taxon>Pseudomonadati</taxon>
        <taxon>Pseudomonadota</taxon>
        <taxon>Gammaproteobacteria</taxon>
        <taxon>Pseudomonadales</taxon>
        <taxon>Marinobacteraceae</taxon>
        <taxon>Marinobacter</taxon>
    </lineage>
</organism>
<dbReference type="EMBL" id="ASAD01000011">
    <property type="protein sequence ID" value="EON92270.1"/>
    <property type="molecule type" value="Genomic_DNA"/>
</dbReference>
<keyword evidence="1" id="KW-0805">Transcription regulation</keyword>
<sequence length="347" mass="39040">MTTDNSLGLASVTAVQQYLRLAQDEGLDVAALCHAAGLPADLPTLSQGHVPGNRFQALIRAMAEQTGNPLLGLYSGDYVQPGSYNVLGYITMSCATLGEAIERIAPYEKLVGDMGVTRVLRQGDETHLIWACAYTDPAVRPHMIDNVFASWIQYARWLAGHDEPAPLQVDLEHPSPGAGLENAYRDRWGCPVRFDQPDSRIRFNQSLLNAPLRQPDPDLRQTLEEHARTRMETLGDRDGLSTRVRHAIYQQLRQGVTRQDRVAEQLAMTSRTLQRKLGEEGLSYQRLLDDIRHELARDYLTNTQLSIQEITVRLGFSEVRSFHRRFKDWSGSTPGEFRNKTRKDSAS</sequence>
<protein>
    <submittedName>
        <fullName evidence="5">AraC family transcriptional regulator</fullName>
    </submittedName>
</protein>
<gene>
    <name evidence="5" type="ORF">MARLIPOL_11626</name>
</gene>
<dbReference type="RefSeq" id="WP_012138376.1">
    <property type="nucleotide sequence ID" value="NZ_KE007325.1"/>
</dbReference>
<evidence type="ECO:0000256" key="2">
    <source>
        <dbReference type="ARBA" id="ARBA00023125"/>
    </source>
</evidence>
<dbReference type="InterPro" id="IPR018060">
    <property type="entry name" value="HTH_AraC"/>
</dbReference>
<feature type="domain" description="HTH araC/xylS-type" evidence="4">
    <location>
        <begin position="242"/>
        <end position="340"/>
    </location>
</feature>
<dbReference type="GO" id="GO:0005829">
    <property type="term" value="C:cytosol"/>
    <property type="evidence" value="ECO:0007669"/>
    <property type="project" value="TreeGrafter"/>
</dbReference>
<dbReference type="Pfam" id="PF12833">
    <property type="entry name" value="HTH_18"/>
    <property type="match status" value="1"/>
</dbReference>
<dbReference type="eggNOG" id="COG2207">
    <property type="taxonomic scope" value="Bacteria"/>
</dbReference>
<dbReference type="InterPro" id="IPR032687">
    <property type="entry name" value="AraC-type_N"/>
</dbReference>
<evidence type="ECO:0000313" key="6">
    <source>
        <dbReference type="Proteomes" id="UP000016540"/>
    </source>
</evidence>
<dbReference type="PANTHER" id="PTHR47894">
    <property type="entry name" value="HTH-TYPE TRANSCRIPTIONAL REGULATOR GADX"/>
    <property type="match status" value="1"/>
</dbReference>
<keyword evidence="2" id="KW-0238">DNA-binding</keyword>
<comment type="caution">
    <text evidence="5">The sequence shown here is derived from an EMBL/GenBank/DDBJ whole genome shotgun (WGS) entry which is preliminary data.</text>
</comment>
<dbReference type="OrthoDB" id="5582699at2"/>
<dbReference type="PANTHER" id="PTHR47894:SF1">
    <property type="entry name" value="HTH-TYPE TRANSCRIPTIONAL REGULATOR VQSM"/>
    <property type="match status" value="1"/>
</dbReference>
<evidence type="ECO:0000256" key="1">
    <source>
        <dbReference type="ARBA" id="ARBA00023015"/>
    </source>
</evidence>
<dbReference type="Pfam" id="PF12625">
    <property type="entry name" value="Arabinose_bd"/>
    <property type="match status" value="1"/>
</dbReference>
<dbReference type="PATRIC" id="fig|1318628.3.peg.2321"/>
<dbReference type="HOGENOM" id="CLU_047522_1_0_6"/>
<dbReference type="SMART" id="SM00342">
    <property type="entry name" value="HTH_ARAC"/>
    <property type="match status" value="1"/>
</dbReference>
<dbReference type="Proteomes" id="UP000016540">
    <property type="component" value="Unassembled WGS sequence"/>
</dbReference>